<accession>A0AAD7HQ76</accession>
<dbReference type="AlphaFoldDB" id="A0AAD7HQ76"/>
<protein>
    <submittedName>
        <fullName evidence="2">Uncharacterized protein</fullName>
    </submittedName>
</protein>
<gene>
    <name evidence="2" type="ORF">B0H16DRAFT_1471735</name>
</gene>
<evidence type="ECO:0000256" key="1">
    <source>
        <dbReference type="SAM" id="MobiDB-lite"/>
    </source>
</evidence>
<dbReference type="Proteomes" id="UP001215598">
    <property type="component" value="Unassembled WGS sequence"/>
</dbReference>
<evidence type="ECO:0000313" key="2">
    <source>
        <dbReference type="EMBL" id="KAJ7725707.1"/>
    </source>
</evidence>
<dbReference type="EMBL" id="JARKIB010000192">
    <property type="protein sequence ID" value="KAJ7725707.1"/>
    <property type="molecule type" value="Genomic_DNA"/>
</dbReference>
<evidence type="ECO:0000313" key="3">
    <source>
        <dbReference type="Proteomes" id="UP001215598"/>
    </source>
</evidence>
<name>A0AAD7HQ76_9AGAR</name>
<sequence>MPHIPGTKTRGELAQSLVRVMLALTAADPGGARLRVSSASTAPNSVGFGATTFPTTHAAEQDNDDEDGEDDDVGEDEDGIPAGGPLAFWFALQEALWEVDRADGRNGEYRWCLVSNNPVPILFKPPCYHHLRTHVRLPTIFPQTTERARDAGSFKIAGREEFRKPLIRAFSGWLFRASRAIMGLEGIEPPARTSMNDPMYRCLQLIAGGVSTLPEEKLPVVEGYGS</sequence>
<keyword evidence="3" id="KW-1185">Reference proteome</keyword>
<reference evidence="2" key="1">
    <citation type="submission" date="2023-03" db="EMBL/GenBank/DDBJ databases">
        <title>Massive genome expansion in bonnet fungi (Mycena s.s.) driven by repeated elements and novel gene families across ecological guilds.</title>
        <authorList>
            <consortium name="Lawrence Berkeley National Laboratory"/>
            <person name="Harder C.B."/>
            <person name="Miyauchi S."/>
            <person name="Viragh M."/>
            <person name="Kuo A."/>
            <person name="Thoen E."/>
            <person name="Andreopoulos B."/>
            <person name="Lu D."/>
            <person name="Skrede I."/>
            <person name="Drula E."/>
            <person name="Henrissat B."/>
            <person name="Morin E."/>
            <person name="Kohler A."/>
            <person name="Barry K."/>
            <person name="LaButti K."/>
            <person name="Morin E."/>
            <person name="Salamov A."/>
            <person name="Lipzen A."/>
            <person name="Mereny Z."/>
            <person name="Hegedus B."/>
            <person name="Baldrian P."/>
            <person name="Stursova M."/>
            <person name="Weitz H."/>
            <person name="Taylor A."/>
            <person name="Grigoriev I.V."/>
            <person name="Nagy L.G."/>
            <person name="Martin F."/>
            <person name="Kauserud H."/>
        </authorList>
    </citation>
    <scope>NUCLEOTIDE SEQUENCE</scope>
    <source>
        <strain evidence="2">CBHHK182m</strain>
    </source>
</reference>
<organism evidence="2 3">
    <name type="scientific">Mycena metata</name>
    <dbReference type="NCBI Taxonomy" id="1033252"/>
    <lineage>
        <taxon>Eukaryota</taxon>
        <taxon>Fungi</taxon>
        <taxon>Dikarya</taxon>
        <taxon>Basidiomycota</taxon>
        <taxon>Agaricomycotina</taxon>
        <taxon>Agaricomycetes</taxon>
        <taxon>Agaricomycetidae</taxon>
        <taxon>Agaricales</taxon>
        <taxon>Marasmiineae</taxon>
        <taxon>Mycenaceae</taxon>
        <taxon>Mycena</taxon>
    </lineage>
</organism>
<feature type="region of interest" description="Disordered" evidence="1">
    <location>
        <begin position="34"/>
        <end position="78"/>
    </location>
</feature>
<feature type="compositionally biased region" description="Acidic residues" evidence="1">
    <location>
        <begin position="61"/>
        <end position="78"/>
    </location>
</feature>
<proteinExistence type="predicted"/>
<comment type="caution">
    <text evidence="2">The sequence shown here is derived from an EMBL/GenBank/DDBJ whole genome shotgun (WGS) entry which is preliminary data.</text>
</comment>